<evidence type="ECO:0000313" key="2">
    <source>
        <dbReference type="EMBL" id="HIZ88618.1"/>
    </source>
</evidence>
<evidence type="ECO:0000256" key="1">
    <source>
        <dbReference type="SAM" id="Phobius"/>
    </source>
</evidence>
<dbReference type="Proteomes" id="UP000824176">
    <property type="component" value="Unassembled WGS sequence"/>
</dbReference>
<keyword evidence="1" id="KW-1133">Transmembrane helix</keyword>
<dbReference type="AlphaFoldDB" id="A0A9D2GRH2"/>
<sequence>MFMKKLIKTKLFKISVVAISFIIVILIIIDIKNISYKYSGFYFKKDNKSYYMTKLPIFSYSAEYNVINRYYYKISAPYNQDNIIFDLTYAVENNGYRHDISGSVTFGDETYKIDDSDFIIKEKDKTINSLYIRADNKCFYIPLDKDMYILKSAVIRNIDCQSHEDVSYNYYMTNENNFESPVKRYEPVDDLKEYVTTYSESGIDILYEDDIEVANINTGSYIRRYIKDHDIYEPDYIGLECPIPVVYSKKSGKYVILLSDRDEYAESVFEMRKKIYKIMKDAFESNICPTYYDTDQNIVEDIVLNKDVIIITLRDLLFTTIKHKQLILDRKTYKTLYRLNFEFF</sequence>
<keyword evidence="1" id="KW-0812">Transmembrane</keyword>
<name>A0A9D2GRH2_9BACT</name>
<keyword evidence="1" id="KW-0472">Membrane</keyword>
<protein>
    <submittedName>
        <fullName evidence="2">Uncharacterized protein</fullName>
    </submittedName>
</protein>
<proteinExistence type="predicted"/>
<dbReference type="EMBL" id="DXAQ01000023">
    <property type="protein sequence ID" value="HIZ88618.1"/>
    <property type="molecule type" value="Genomic_DNA"/>
</dbReference>
<comment type="caution">
    <text evidence="2">The sequence shown here is derived from an EMBL/GenBank/DDBJ whole genome shotgun (WGS) entry which is preliminary data.</text>
</comment>
<reference evidence="2" key="2">
    <citation type="submission" date="2021-04" db="EMBL/GenBank/DDBJ databases">
        <authorList>
            <person name="Gilroy R."/>
        </authorList>
    </citation>
    <scope>NUCLEOTIDE SEQUENCE</scope>
    <source>
        <strain evidence="2">ChiW4-1371</strain>
    </source>
</reference>
<evidence type="ECO:0000313" key="3">
    <source>
        <dbReference type="Proteomes" id="UP000824176"/>
    </source>
</evidence>
<reference evidence="2" key="1">
    <citation type="journal article" date="2021" name="PeerJ">
        <title>Extensive microbial diversity within the chicken gut microbiome revealed by metagenomics and culture.</title>
        <authorList>
            <person name="Gilroy R."/>
            <person name="Ravi A."/>
            <person name="Getino M."/>
            <person name="Pursley I."/>
            <person name="Horton D.L."/>
            <person name="Alikhan N.F."/>
            <person name="Baker D."/>
            <person name="Gharbi K."/>
            <person name="Hall N."/>
            <person name="Watson M."/>
            <person name="Adriaenssens E.M."/>
            <person name="Foster-Nyarko E."/>
            <person name="Jarju S."/>
            <person name="Secka A."/>
            <person name="Antonio M."/>
            <person name="Oren A."/>
            <person name="Chaudhuri R.R."/>
            <person name="La Ragione R."/>
            <person name="Hildebrand F."/>
            <person name="Pallen M.J."/>
        </authorList>
    </citation>
    <scope>NUCLEOTIDE SEQUENCE</scope>
    <source>
        <strain evidence="2">ChiW4-1371</strain>
    </source>
</reference>
<feature type="transmembrane region" description="Helical" evidence="1">
    <location>
        <begin position="12"/>
        <end position="29"/>
    </location>
</feature>
<organism evidence="2 3">
    <name type="scientific">Candidatus Mucispirillum faecigallinarum</name>
    <dbReference type="NCBI Taxonomy" id="2838699"/>
    <lineage>
        <taxon>Bacteria</taxon>
        <taxon>Pseudomonadati</taxon>
        <taxon>Deferribacterota</taxon>
        <taxon>Deferribacteres</taxon>
        <taxon>Deferribacterales</taxon>
        <taxon>Mucispirillaceae</taxon>
        <taxon>Mucispirillum</taxon>
    </lineage>
</organism>
<accession>A0A9D2GRH2</accession>
<gene>
    <name evidence="2" type="ORF">H9804_01630</name>
</gene>